<evidence type="ECO:0000256" key="3">
    <source>
        <dbReference type="ARBA" id="ARBA00012219"/>
    </source>
</evidence>
<dbReference type="InterPro" id="IPR042176">
    <property type="entry name" value="Pantoate_ligase_C"/>
</dbReference>
<dbReference type="GO" id="GO:0004592">
    <property type="term" value="F:pantoate-beta-alanine ligase activity"/>
    <property type="evidence" value="ECO:0007669"/>
    <property type="project" value="UniProtKB-EC"/>
</dbReference>
<gene>
    <name evidence="13" type="ORF">BZG36_03769</name>
</gene>
<dbReference type="OrthoDB" id="2020436at2759"/>
<evidence type="ECO:0000256" key="6">
    <source>
        <dbReference type="ARBA" id="ARBA00022655"/>
    </source>
</evidence>
<evidence type="ECO:0000256" key="11">
    <source>
        <dbReference type="ARBA" id="ARBA00048258"/>
    </source>
</evidence>
<organism evidence="13 14">
    <name type="scientific">Bifiguratus adelaidae</name>
    <dbReference type="NCBI Taxonomy" id="1938954"/>
    <lineage>
        <taxon>Eukaryota</taxon>
        <taxon>Fungi</taxon>
        <taxon>Fungi incertae sedis</taxon>
        <taxon>Mucoromycota</taxon>
        <taxon>Mucoromycotina</taxon>
        <taxon>Endogonomycetes</taxon>
        <taxon>Endogonales</taxon>
        <taxon>Endogonales incertae sedis</taxon>
        <taxon>Bifiguratus</taxon>
    </lineage>
</organism>
<evidence type="ECO:0000256" key="4">
    <source>
        <dbReference type="ARBA" id="ARBA00015647"/>
    </source>
</evidence>
<evidence type="ECO:0000256" key="7">
    <source>
        <dbReference type="ARBA" id="ARBA00022741"/>
    </source>
</evidence>
<evidence type="ECO:0000256" key="2">
    <source>
        <dbReference type="ARBA" id="ARBA00009256"/>
    </source>
</evidence>
<feature type="region of interest" description="Disordered" evidence="12">
    <location>
        <begin position="1"/>
        <end position="34"/>
    </location>
</feature>
<keyword evidence="8" id="KW-0067">ATP-binding</keyword>
<evidence type="ECO:0000256" key="9">
    <source>
        <dbReference type="ARBA" id="ARBA00029902"/>
    </source>
</evidence>
<dbReference type="GO" id="GO:0005524">
    <property type="term" value="F:ATP binding"/>
    <property type="evidence" value="ECO:0007669"/>
    <property type="project" value="UniProtKB-KW"/>
</dbReference>
<dbReference type="Pfam" id="PF02569">
    <property type="entry name" value="Pantoate_ligase"/>
    <property type="match status" value="1"/>
</dbReference>
<dbReference type="SUPFAM" id="SSF52374">
    <property type="entry name" value="Nucleotidylyl transferase"/>
    <property type="match status" value="1"/>
</dbReference>
<dbReference type="PANTHER" id="PTHR21299">
    <property type="entry name" value="CYTIDYLATE KINASE/PANTOATE-BETA-ALANINE LIGASE"/>
    <property type="match status" value="1"/>
</dbReference>
<dbReference type="CDD" id="cd00560">
    <property type="entry name" value="PanC"/>
    <property type="match status" value="1"/>
</dbReference>
<evidence type="ECO:0000313" key="14">
    <source>
        <dbReference type="Proteomes" id="UP000242875"/>
    </source>
</evidence>
<dbReference type="Gene3D" id="3.30.1300.10">
    <property type="entry name" value="Pantoate-beta-alanine ligase, C-terminal domain"/>
    <property type="match status" value="1"/>
</dbReference>
<evidence type="ECO:0000256" key="1">
    <source>
        <dbReference type="ARBA" id="ARBA00004990"/>
    </source>
</evidence>
<dbReference type="GO" id="GO:0015940">
    <property type="term" value="P:pantothenate biosynthetic process"/>
    <property type="evidence" value="ECO:0007669"/>
    <property type="project" value="UniProtKB-UniPathway"/>
</dbReference>
<keyword evidence="6" id="KW-0566">Pantothenate biosynthesis</keyword>
<dbReference type="HAMAP" id="MF_00158">
    <property type="entry name" value="PanC"/>
    <property type="match status" value="1"/>
</dbReference>
<keyword evidence="14" id="KW-1185">Reference proteome</keyword>
<dbReference type="InterPro" id="IPR003721">
    <property type="entry name" value="Pantoate_ligase"/>
</dbReference>
<dbReference type="Proteomes" id="UP000242875">
    <property type="component" value="Unassembled WGS sequence"/>
</dbReference>
<dbReference type="InterPro" id="IPR014729">
    <property type="entry name" value="Rossmann-like_a/b/a_fold"/>
</dbReference>
<comment type="similarity">
    <text evidence="2">Belongs to the pantothenate synthetase family.</text>
</comment>
<evidence type="ECO:0000256" key="5">
    <source>
        <dbReference type="ARBA" id="ARBA00022598"/>
    </source>
</evidence>
<accession>A0A261Y0A9</accession>
<dbReference type="NCBIfam" id="TIGR00018">
    <property type="entry name" value="panC"/>
    <property type="match status" value="1"/>
</dbReference>
<evidence type="ECO:0000256" key="8">
    <source>
        <dbReference type="ARBA" id="ARBA00022840"/>
    </source>
</evidence>
<dbReference type="EMBL" id="MVBO01000057">
    <property type="protein sequence ID" value="OZJ04023.1"/>
    <property type="molecule type" value="Genomic_DNA"/>
</dbReference>
<comment type="pathway">
    <text evidence="1">Cofactor biosynthesis; (R)-pantothenate biosynthesis; (R)-pantothenate from (R)-pantoate and beta-alanine: step 1/1.</text>
</comment>
<name>A0A261Y0A9_9FUNG</name>
<dbReference type="FunFam" id="3.40.50.620:FF:000013">
    <property type="entry name" value="Pantothenate synthetase"/>
    <property type="match status" value="1"/>
</dbReference>
<keyword evidence="5" id="KW-0436">Ligase</keyword>
<dbReference type="EC" id="6.3.2.1" evidence="3"/>
<evidence type="ECO:0000256" key="10">
    <source>
        <dbReference type="ARBA" id="ARBA00032806"/>
    </source>
</evidence>
<evidence type="ECO:0000313" key="13">
    <source>
        <dbReference type="EMBL" id="OZJ04023.1"/>
    </source>
</evidence>
<keyword evidence="7" id="KW-0547">Nucleotide-binding</keyword>
<dbReference type="AlphaFoldDB" id="A0A261Y0A9"/>
<reference evidence="13 14" key="1">
    <citation type="journal article" date="2017" name="Mycologia">
        <title>Bifiguratus adelaidae, gen. et sp. nov., a new member of Mucoromycotina in endophytic and soil-dwelling habitats.</title>
        <authorList>
            <person name="Torres-Cruz T.J."/>
            <person name="Billingsley Tobias T.L."/>
            <person name="Almatruk M."/>
            <person name="Hesse C."/>
            <person name="Kuske C.R."/>
            <person name="Desiro A."/>
            <person name="Benucci G.M."/>
            <person name="Bonito G."/>
            <person name="Stajich J.E."/>
            <person name="Dunlap C."/>
            <person name="Arnold A.E."/>
            <person name="Porras-Alfaro A."/>
        </authorList>
    </citation>
    <scope>NUCLEOTIDE SEQUENCE [LARGE SCALE GENOMIC DNA]</scope>
    <source>
        <strain evidence="13 14">AZ0501</strain>
    </source>
</reference>
<protein>
    <recommendedName>
        <fullName evidence="4">Pantoate--beta-alanine ligase</fullName>
        <ecNumber evidence="3">6.3.2.1</ecNumber>
    </recommendedName>
    <alternativeName>
        <fullName evidence="10">Pantoate-activating enzyme</fullName>
    </alternativeName>
    <alternativeName>
        <fullName evidence="9">Pantothenate synthetase</fullName>
    </alternativeName>
</protein>
<comment type="catalytic activity">
    <reaction evidence="11">
        <text>(R)-pantoate + beta-alanine + ATP = (R)-pantothenate + AMP + diphosphate + H(+)</text>
        <dbReference type="Rhea" id="RHEA:10912"/>
        <dbReference type="ChEBI" id="CHEBI:15378"/>
        <dbReference type="ChEBI" id="CHEBI:15980"/>
        <dbReference type="ChEBI" id="CHEBI:29032"/>
        <dbReference type="ChEBI" id="CHEBI:30616"/>
        <dbReference type="ChEBI" id="CHEBI:33019"/>
        <dbReference type="ChEBI" id="CHEBI:57966"/>
        <dbReference type="ChEBI" id="CHEBI:456215"/>
        <dbReference type="EC" id="6.3.2.1"/>
    </reaction>
</comment>
<sequence length="337" mass="37404">MHAPYTTNASGSPPPSQQQSSEQDNASLPPTSFPVFTSIPEYRAWRREKLLKGETVGLVPTMGALHAGHLDLVRAAQKVAHHPVLSIFVNPAQFAPHEDLARYPRTLPDDLKALEDLGKSAVSAVLVPQVHDMYPLGITLEVDKQRGAFVEVKGFSLQMEGITRPHFFRGVATVVSKLFNIFQPDHVFFGQKDVQQCVVIRNLIRDLHFPIEMHIVPTTRHEDGLAMSSRNKYLTSEQRPHATVLHDALELAAAQIKGGAIQRDLILRPAEQMIREKAKEIANPSWDVKLDYLSLVKSSDLQELDSLPQDESEAIIVSGAMWVGSTRLIDNVVLGKL</sequence>
<feature type="compositionally biased region" description="Polar residues" evidence="12">
    <location>
        <begin position="1"/>
        <end position="11"/>
    </location>
</feature>
<dbReference type="Gene3D" id="3.40.50.620">
    <property type="entry name" value="HUPs"/>
    <property type="match status" value="1"/>
</dbReference>
<comment type="caution">
    <text evidence="13">The sequence shown here is derived from an EMBL/GenBank/DDBJ whole genome shotgun (WGS) entry which is preliminary data.</text>
</comment>
<proteinExistence type="inferred from homology"/>
<evidence type="ECO:0000256" key="12">
    <source>
        <dbReference type="SAM" id="MobiDB-lite"/>
    </source>
</evidence>
<dbReference type="UniPathway" id="UPA00028">
    <property type="reaction ID" value="UER00005"/>
</dbReference>
<dbReference type="PANTHER" id="PTHR21299:SF1">
    <property type="entry name" value="PANTOATE--BETA-ALANINE LIGASE"/>
    <property type="match status" value="1"/>
</dbReference>